<proteinExistence type="predicted"/>
<dbReference type="EMBL" id="AC099325">
    <property type="protein sequence ID" value="AAM18756.1"/>
    <property type="molecule type" value="Genomic_DNA"/>
</dbReference>
<evidence type="ECO:0000313" key="1">
    <source>
        <dbReference type="EMBL" id="AAM18756.1"/>
    </source>
</evidence>
<dbReference type="Proteomes" id="UP000000763">
    <property type="component" value="Chromosome 10"/>
</dbReference>
<protein>
    <submittedName>
        <fullName evidence="1">Uncharacterized protein</fullName>
    </submittedName>
</protein>
<name>Q8S620_ORYSJ</name>
<gene>
    <name evidence="1" type="primary">OSJNBb0048O22.15</name>
</gene>
<evidence type="ECO:0000313" key="2">
    <source>
        <dbReference type="Proteomes" id="UP000000763"/>
    </source>
</evidence>
<organism evidence="1 2">
    <name type="scientific">Oryza sativa subsp. japonica</name>
    <name type="common">Rice</name>
    <dbReference type="NCBI Taxonomy" id="39947"/>
    <lineage>
        <taxon>Eukaryota</taxon>
        <taxon>Viridiplantae</taxon>
        <taxon>Streptophyta</taxon>
        <taxon>Embryophyta</taxon>
        <taxon>Tracheophyta</taxon>
        <taxon>Spermatophyta</taxon>
        <taxon>Magnoliopsida</taxon>
        <taxon>Liliopsida</taxon>
        <taxon>Poales</taxon>
        <taxon>Poaceae</taxon>
        <taxon>BOP clade</taxon>
        <taxon>Oryzoideae</taxon>
        <taxon>Oryzeae</taxon>
        <taxon>Oryzinae</taxon>
        <taxon>Oryza</taxon>
        <taxon>Oryza sativa</taxon>
    </lineage>
</organism>
<dbReference type="AlphaFoldDB" id="Q8S620"/>
<reference evidence="2" key="2">
    <citation type="journal article" date="2008" name="Nucleic Acids Res.">
        <title>The rice annotation project database (RAP-DB): 2008 update.</title>
        <authorList>
            <consortium name="The rice annotation project (RAP)"/>
        </authorList>
    </citation>
    <scope>GENOME REANNOTATION</scope>
    <source>
        <strain evidence="2">cv. Nipponbare</strain>
    </source>
</reference>
<sequence length="156" mass="16745">MDTRSISVLKFVVEQTLSPGNGLHTYTLDDLAKWEVQVDLLAMIGRSHHGGNGPTSGSLRQSKCSQNGASIVLNSMLKTMGNVKRKGIGELLFGEEIDNSRTIGALRTLARSSLLPTSYLLSGISQIIRGVPLSCCLLWCHIGSLNGPVSYVDCVT</sequence>
<accession>Q8S620</accession>
<reference evidence="2" key="1">
    <citation type="journal article" date="2005" name="Nature">
        <title>The map-based sequence of the rice genome.</title>
        <authorList>
            <consortium name="International rice genome sequencing project (IRGSP)"/>
            <person name="Matsumoto T."/>
            <person name="Wu J."/>
            <person name="Kanamori H."/>
            <person name="Katayose Y."/>
            <person name="Fujisawa M."/>
            <person name="Namiki N."/>
            <person name="Mizuno H."/>
            <person name="Yamamoto K."/>
            <person name="Antonio B.A."/>
            <person name="Baba T."/>
            <person name="Sakata K."/>
            <person name="Nagamura Y."/>
            <person name="Aoki H."/>
            <person name="Arikawa K."/>
            <person name="Arita K."/>
            <person name="Bito T."/>
            <person name="Chiden Y."/>
            <person name="Fujitsuka N."/>
            <person name="Fukunaka R."/>
            <person name="Hamada M."/>
            <person name="Harada C."/>
            <person name="Hayashi A."/>
            <person name="Hijishita S."/>
            <person name="Honda M."/>
            <person name="Hosokawa S."/>
            <person name="Ichikawa Y."/>
            <person name="Idonuma A."/>
            <person name="Iijima M."/>
            <person name="Ikeda M."/>
            <person name="Ikeno M."/>
            <person name="Ito K."/>
            <person name="Ito S."/>
            <person name="Ito T."/>
            <person name="Ito Y."/>
            <person name="Ito Y."/>
            <person name="Iwabuchi A."/>
            <person name="Kamiya K."/>
            <person name="Karasawa W."/>
            <person name="Kurita K."/>
            <person name="Katagiri S."/>
            <person name="Kikuta A."/>
            <person name="Kobayashi H."/>
            <person name="Kobayashi N."/>
            <person name="Machita K."/>
            <person name="Maehara T."/>
            <person name="Masukawa M."/>
            <person name="Mizubayashi T."/>
            <person name="Mukai Y."/>
            <person name="Nagasaki H."/>
            <person name="Nagata Y."/>
            <person name="Naito S."/>
            <person name="Nakashima M."/>
            <person name="Nakama Y."/>
            <person name="Nakamichi Y."/>
            <person name="Nakamura M."/>
            <person name="Meguro A."/>
            <person name="Negishi M."/>
            <person name="Ohta I."/>
            <person name="Ohta T."/>
            <person name="Okamoto M."/>
            <person name="Ono N."/>
            <person name="Saji S."/>
            <person name="Sakaguchi M."/>
            <person name="Sakai K."/>
            <person name="Shibata M."/>
            <person name="Shimokawa T."/>
            <person name="Song J."/>
            <person name="Takazaki Y."/>
            <person name="Terasawa K."/>
            <person name="Tsugane M."/>
            <person name="Tsuji K."/>
            <person name="Ueda S."/>
            <person name="Waki K."/>
            <person name="Yamagata H."/>
            <person name="Yamamoto M."/>
            <person name="Yamamoto S."/>
            <person name="Yamane H."/>
            <person name="Yoshiki S."/>
            <person name="Yoshihara R."/>
            <person name="Yukawa K."/>
            <person name="Zhong H."/>
            <person name="Yano M."/>
            <person name="Yuan Q."/>
            <person name="Ouyang S."/>
            <person name="Liu J."/>
            <person name="Jones K.M."/>
            <person name="Gansberger K."/>
            <person name="Moffat K."/>
            <person name="Hill J."/>
            <person name="Bera J."/>
            <person name="Fadrosh D."/>
            <person name="Jin S."/>
            <person name="Johri S."/>
            <person name="Kim M."/>
            <person name="Overton L."/>
            <person name="Reardon M."/>
            <person name="Tsitrin T."/>
            <person name="Vuong H."/>
            <person name="Weaver B."/>
            <person name="Ciecko A."/>
            <person name="Tallon L."/>
            <person name="Jackson J."/>
            <person name="Pai G."/>
            <person name="Aken S.V."/>
            <person name="Utterback T."/>
            <person name="Reidmuller S."/>
            <person name="Feldblyum T."/>
            <person name="Hsiao J."/>
            <person name="Zismann V."/>
            <person name="Iobst S."/>
            <person name="de Vazeille A.R."/>
            <person name="Buell C.R."/>
            <person name="Ying K."/>
            <person name="Li Y."/>
            <person name="Lu T."/>
            <person name="Huang Y."/>
            <person name="Zhao Q."/>
            <person name="Feng Q."/>
            <person name="Zhang L."/>
            <person name="Zhu J."/>
            <person name="Weng Q."/>
            <person name="Mu J."/>
            <person name="Lu Y."/>
            <person name="Fan D."/>
            <person name="Liu Y."/>
            <person name="Guan J."/>
            <person name="Zhang Y."/>
            <person name="Yu S."/>
            <person name="Liu X."/>
            <person name="Zhang Y."/>
            <person name="Hong G."/>
            <person name="Han B."/>
            <person name="Choisne N."/>
            <person name="Demange N."/>
            <person name="Orjeda G."/>
            <person name="Samain S."/>
            <person name="Cattolico L."/>
            <person name="Pelletier E."/>
            <person name="Couloux A."/>
            <person name="Segurens B."/>
            <person name="Wincker P."/>
            <person name="D'Hont A."/>
            <person name="Scarpelli C."/>
            <person name="Weissenbach J."/>
            <person name="Salanoubat M."/>
            <person name="Quetier F."/>
            <person name="Yu Y."/>
            <person name="Kim H.R."/>
            <person name="Rambo T."/>
            <person name="Currie J."/>
            <person name="Collura K."/>
            <person name="Luo M."/>
            <person name="Yang T."/>
            <person name="Ammiraju J.S.S."/>
            <person name="Engler F."/>
            <person name="Soderlund C."/>
            <person name="Wing R.A."/>
            <person name="Palmer L.E."/>
            <person name="de la Bastide M."/>
            <person name="Spiegel L."/>
            <person name="Nascimento L."/>
            <person name="Zutavern T."/>
            <person name="O'Shaughnessy A."/>
            <person name="Dike S."/>
            <person name="Dedhia N."/>
            <person name="Preston R."/>
            <person name="Balija V."/>
            <person name="McCombie W.R."/>
            <person name="Chow T."/>
            <person name="Chen H."/>
            <person name="Chung M."/>
            <person name="Chen C."/>
            <person name="Shaw J."/>
            <person name="Wu H."/>
            <person name="Hsiao K."/>
            <person name="Chao Y."/>
            <person name="Chu M."/>
            <person name="Cheng C."/>
            <person name="Hour A."/>
            <person name="Lee P."/>
            <person name="Lin S."/>
            <person name="Lin Y."/>
            <person name="Liou J."/>
            <person name="Liu S."/>
            <person name="Hsing Y."/>
            <person name="Raghuvanshi S."/>
            <person name="Mohanty A."/>
            <person name="Bharti A.K."/>
            <person name="Gaur A."/>
            <person name="Gupta V."/>
            <person name="Kumar D."/>
            <person name="Ravi V."/>
            <person name="Vij S."/>
            <person name="Kapur A."/>
            <person name="Khurana P."/>
            <person name="Khurana P."/>
            <person name="Khurana J.P."/>
            <person name="Tyagi A.K."/>
            <person name="Gaikwad K."/>
            <person name="Singh A."/>
            <person name="Dalal V."/>
            <person name="Srivastava S."/>
            <person name="Dixit A."/>
            <person name="Pal A.K."/>
            <person name="Ghazi I.A."/>
            <person name="Yadav M."/>
            <person name="Pandit A."/>
            <person name="Bhargava A."/>
            <person name="Sureshbabu K."/>
            <person name="Batra K."/>
            <person name="Sharma T.R."/>
            <person name="Mohapatra T."/>
            <person name="Singh N.K."/>
            <person name="Messing J."/>
            <person name="Nelson A.B."/>
            <person name="Fuks G."/>
            <person name="Kavchok S."/>
            <person name="Keizer G."/>
            <person name="Linton E."/>
            <person name="Llaca V."/>
            <person name="Song R."/>
            <person name="Tanyolac B."/>
            <person name="Young S."/>
            <person name="Ho-Il K."/>
            <person name="Hahn J.H."/>
            <person name="Sangsakoo G."/>
            <person name="Vanavichit A."/>
            <person name="de Mattos Luiz.A.T."/>
            <person name="Zimmer P.D."/>
            <person name="Malone G."/>
            <person name="Dellagostin O."/>
            <person name="de Oliveira A.C."/>
            <person name="Bevan M."/>
            <person name="Bancroft I."/>
            <person name="Minx P."/>
            <person name="Cordum H."/>
            <person name="Wilson R."/>
            <person name="Cheng Z."/>
            <person name="Jin W."/>
            <person name="Jiang J."/>
            <person name="Leong S.A."/>
            <person name="Iwama H."/>
            <person name="Gojobori T."/>
            <person name="Itoh T."/>
            <person name="Niimura Y."/>
            <person name="Fujii Y."/>
            <person name="Habara T."/>
            <person name="Sakai H."/>
            <person name="Sato Y."/>
            <person name="Wilson G."/>
            <person name="Kumar K."/>
            <person name="McCouch S."/>
            <person name="Juretic N."/>
            <person name="Hoen D."/>
            <person name="Wright S."/>
            <person name="Bruskiewich R."/>
            <person name="Bureau T."/>
            <person name="Miyao A."/>
            <person name="Hirochika H."/>
            <person name="Nishikawa T."/>
            <person name="Kadowaki K."/>
            <person name="Sugiura M."/>
            <person name="Burr B."/>
            <person name="Sasaki T."/>
        </authorList>
    </citation>
    <scope>NUCLEOTIDE SEQUENCE [LARGE SCALE GENOMIC DNA]</scope>
    <source>
        <strain evidence="2">cv. Nipponbare</strain>
    </source>
</reference>